<dbReference type="PANTHER" id="PTHR11067:SF9">
    <property type="entry name" value="INOSINE TRIPHOSPHATE PYROPHOSPHATASE"/>
    <property type="match status" value="1"/>
</dbReference>
<evidence type="ECO:0000256" key="7">
    <source>
        <dbReference type="ARBA" id="ARBA00023080"/>
    </source>
</evidence>
<proteinExistence type="inferred from homology"/>
<keyword evidence="3 10" id="KW-0479">Metal-binding</keyword>
<keyword evidence="4 10" id="KW-0547">Nucleotide-binding</keyword>
<evidence type="ECO:0000313" key="12">
    <source>
        <dbReference type="EMBL" id="AGY91323.1"/>
    </source>
</evidence>
<dbReference type="EMBL" id="CP005990">
    <property type="protein sequence ID" value="AGY91323.1"/>
    <property type="molecule type" value="Genomic_DNA"/>
</dbReference>
<dbReference type="FunFam" id="3.90.950.10:FF:000001">
    <property type="entry name" value="dITP/XTP pyrophosphatase"/>
    <property type="match status" value="1"/>
</dbReference>
<dbReference type="PANTHER" id="PTHR11067">
    <property type="entry name" value="INOSINE TRIPHOSPHATE PYROPHOSPHATASE/HAM1 PROTEIN"/>
    <property type="match status" value="1"/>
</dbReference>
<comment type="subunit">
    <text evidence="2 10">Homodimer.</text>
</comment>
<feature type="binding site" evidence="10">
    <location>
        <position position="180"/>
    </location>
    <ligand>
        <name>substrate</name>
    </ligand>
</feature>
<dbReference type="GO" id="GO:0017111">
    <property type="term" value="F:ribonucleoside triphosphate phosphatase activity"/>
    <property type="evidence" value="ECO:0007669"/>
    <property type="project" value="InterPro"/>
</dbReference>
<dbReference type="PATRIC" id="fig|1335757.3.peg.299"/>
<dbReference type="OrthoDB" id="9807456at2"/>
<comment type="cofactor">
    <cofactor evidence="10">
        <name>Mg(2+)</name>
        <dbReference type="ChEBI" id="CHEBI:18420"/>
    </cofactor>
    <text evidence="10">Binds 1 Mg(2+) ion per subunit.</text>
</comment>
<dbReference type="GO" id="GO:0000166">
    <property type="term" value="F:nucleotide binding"/>
    <property type="evidence" value="ECO:0007669"/>
    <property type="project" value="UniProtKB-KW"/>
</dbReference>
<dbReference type="STRING" id="1335757.SPICUR_01520"/>
<dbReference type="GO" id="GO:0009146">
    <property type="term" value="P:purine nucleoside triphosphate catabolic process"/>
    <property type="evidence" value="ECO:0007669"/>
    <property type="project" value="UniProtKB-UniRule"/>
</dbReference>
<comment type="catalytic activity">
    <reaction evidence="9 10">
        <text>XTP + H2O = XMP + diphosphate + H(+)</text>
        <dbReference type="Rhea" id="RHEA:28610"/>
        <dbReference type="ChEBI" id="CHEBI:15377"/>
        <dbReference type="ChEBI" id="CHEBI:15378"/>
        <dbReference type="ChEBI" id="CHEBI:33019"/>
        <dbReference type="ChEBI" id="CHEBI:57464"/>
        <dbReference type="ChEBI" id="CHEBI:61314"/>
        <dbReference type="EC" id="3.6.1.66"/>
    </reaction>
</comment>
<dbReference type="InterPro" id="IPR029001">
    <property type="entry name" value="ITPase-like_fam"/>
</dbReference>
<dbReference type="GO" id="GO:0035870">
    <property type="term" value="F:dITP diphosphatase activity"/>
    <property type="evidence" value="ECO:0007669"/>
    <property type="project" value="UniProtKB-UniRule"/>
</dbReference>
<dbReference type="CDD" id="cd00515">
    <property type="entry name" value="HAM1"/>
    <property type="match status" value="1"/>
</dbReference>
<dbReference type="GO" id="GO:0005829">
    <property type="term" value="C:cytosol"/>
    <property type="evidence" value="ECO:0007669"/>
    <property type="project" value="TreeGrafter"/>
</dbReference>
<evidence type="ECO:0000256" key="8">
    <source>
        <dbReference type="ARBA" id="ARBA00051875"/>
    </source>
</evidence>
<dbReference type="eggNOG" id="COG0127">
    <property type="taxonomic scope" value="Bacteria"/>
</dbReference>
<evidence type="ECO:0000256" key="2">
    <source>
        <dbReference type="ARBA" id="ARBA00011738"/>
    </source>
</evidence>
<keyword evidence="7 10" id="KW-0546">Nucleotide metabolism</keyword>
<dbReference type="GO" id="GO:0036220">
    <property type="term" value="F:ITP diphosphatase activity"/>
    <property type="evidence" value="ECO:0007669"/>
    <property type="project" value="UniProtKB-UniRule"/>
</dbReference>
<organism evidence="12 13">
    <name type="scientific">Spiribacter curvatus</name>
    <dbReference type="NCBI Taxonomy" id="1335757"/>
    <lineage>
        <taxon>Bacteria</taxon>
        <taxon>Pseudomonadati</taxon>
        <taxon>Pseudomonadota</taxon>
        <taxon>Gammaproteobacteria</taxon>
        <taxon>Chromatiales</taxon>
        <taxon>Ectothiorhodospiraceae</taxon>
        <taxon>Spiribacter</taxon>
    </lineage>
</organism>
<evidence type="ECO:0000256" key="9">
    <source>
        <dbReference type="ARBA" id="ARBA00052017"/>
    </source>
</evidence>
<comment type="catalytic activity">
    <reaction evidence="10">
        <text>ITP + H2O = IMP + diphosphate + H(+)</text>
        <dbReference type="Rhea" id="RHEA:29399"/>
        <dbReference type="ChEBI" id="CHEBI:15377"/>
        <dbReference type="ChEBI" id="CHEBI:15378"/>
        <dbReference type="ChEBI" id="CHEBI:33019"/>
        <dbReference type="ChEBI" id="CHEBI:58053"/>
        <dbReference type="ChEBI" id="CHEBI:61402"/>
        <dbReference type="EC" id="3.6.1.66"/>
    </reaction>
</comment>
<evidence type="ECO:0000313" key="13">
    <source>
        <dbReference type="Proteomes" id="UP000017640"/>
    </source>
</evidence>
<evidence type="ECO:0000256" key="4">
    <source>
        <dbReference type="ARBA" id="ARBA00022741"/>
    </source>
</evidence>
<evidence type="ECO:0000256" key="11">
    <source>
        <dbReference type="RuleBase" id="RU003781"/>
    </source>
</evidence>
<comment type="similarity">
    <text evidence="1 10 11">Belongs to the HAM1 NTPase family.</text>
</comment>
<dbReference type="AlphaFoldDB" id="U5T4R9"/>
<dbReference type="Gene3D" id="3.90.950.10">
    <property type="match status" value="1"/>
</dbReference>
<feature type="binding site" evidence="10">
    <location>
        <position position="43"/>
    </location>
    <ligand>
        <name>Mg(2+)</name>
        <dbReference type="ChEBI" id="CHEBI:18420"/>
    </ligand>
</feature>
<feature type="binding site" evidence="10">
    <location>
        <begin position="11"/>
        <end position="16"/>
    </location>
    <ligand>
        <name>substrate</name>
    </ligand>
</feature>
<dbReference type="Pfam" id="PF01725">
    <property type="entry name" value="Ham1p_like"/>
    <property type="match status" value="1"/>
</dbReference>
<sequence>MALIERLVLASGNAGKLAELASLLSGQVGEIIPQSFYFVPTAEETGSTFVENAIIKARHAAAHTGLPAIADDSGLEIPALDGEPGVRSARWAGEDASDADNNARLRDALIDLGAHERGAAYRCVLVAMRHAADPAPLIAEGMWSGQLTETPQGDSGFGYDPHFFLPEAGCTAAELPADTKNMLSHRGQALSALRRRLEQEWQQP</sequence>
<dbReference type="Proteomes" id="UP000017640">
    <property type="component" value="Chromosome"/>
</dbReference>
<feature type="active site" description="Proton acceptor" evidence="10">
    <location>
        <position position="72"/>
    </location>
</feature>
<dbReference type="HOGENOM" id="CLU_082080_0_3_6"/>
<feature type="binding site" evidence="10">
    <location>
        <position position="73"/>
    </location>
    <ligand>
        <name>substrate</name>
    </ligand>
</feature>
<evidence type="ECO:0000256" key="10">
    <source>
        <dbReference type="HAMAP-Rule" id="MF_01405"/>
    </source>
</evidence>
<gene>
    <name evidence="12" type="ORF">SPICUR_01520</name>
</gene>
<dbReference type="EC" id="3.6.1.66" evidence="10"/>
<dbReference type="KEGG" id="spiu:SPICUR_01520"/>
<evidence type="ECO:0000256" key="6">
    <source>
        <dbReference type="ARBA" id="ARBA00022842"/>
    </source>
</evidence>
<dbReference type="GO" id="GO:0009117">
    <property type="term" value="P:nucleotide metabolic process"/>
    <property type="evidence" value="ECO:0007669"/>
    <property type="project" value="UniProtKB-KW"/>
</dbReference>
<comment type="catalytic activity">
    <reaction evidence="8 10">
        <text>dITP + H2O = dIMP + diphosphate + H(+)</text>
        <dbReference type="Rhea" id="RHEA:28342"/>
        <dbReference type="ChEBI" id="CHEBI:15377"/>
        <dbReference type="ChEBI" id="CHEBI:15378"/>
        <dbReference type="ChEBI" id="CHEBI:33019"/>
        <dbReference type="ChEBI" id="CHEBI:61194"/>
        <dbReference type="ChEBI" id="CHEBI:61382"/>
        <dbReference type="EC" id="3.6.1.66"/>
    </reaction>
</comment>
<dbReference type="InterPro" id="IPR002637">
    <property type="entry name" value="RdgB/HAM1"/>
</dbReference>
<dbReference type="HAMAP" id="MF_01405">
    <property type="entry name" value="Non_canon_purine_NTPase"/>
    <property type="match status" value="1"/>
</dbReference>
<dbReference type="GO" id="GO:0046872">
    <property type="term" value="F:metal ion binding"/>
    <property type="evidence" value="ECO:0007669"/>
    <property type="project" value="UniProtKB-KW"/>
</dbReference>
<feature type="binding site" evidence="10">
    <location>
        <begin position="185"/>
        <end position="186"/>
    </location>
    <ligand>
        <name>substrate</name>
    </ligand>
</feature>
<keyword evidence="5 10" id="KW-0378">Hydrolase</keyword>
<evidence type="ECO:0000256" key="3">
    <source>
        <dbReference type="ARBA" id="ARBA00022723"/>
    </source>
</evidence>
<dbReference type="NCBIfam" id="TIGR00042">
    <property type="entry name" value="RdgB/HAM1 family non-canonical purine NTP pyrophosphatase"/>
    <property type="match status" value="1"/>
</dbReference>
<dbReference type="GO" id="GO:0036222">
    <property type="term" value="F:XTP diphosphatase activity"/>
    <property type="evidence" value="ECO:0007669"/>
    <property type="project" value="UniProtKB-UniRule"/>
</dbReference>
<keyword evidence="6 10" id="KW-0460">Magnesium</keyword>
<evidence type="ECO:0000256" key="1">
    <source>
        <dbReference type="ARBA" id="ARBA00008023"/>
    </source>
</evidence>
<accession>U5T4R9</accession>
<name>U5T4R9_9GAMM</name>
<feature type="binding site" evidence="10">
    <location>
        <begin position="157"/>
        <end position="160"/>
    </location>
    <ligand>
        <name>substrate</name>
    </ligand>
</feature>
<protein>
    <recommendedName>
        <fullName evidence="10">dITP/XTP pyrophosphatase</fullName>
        <ecNumber evidence="10">3.6.1.66</ecNumber>
    </recommendedName>
    <alternativeName>
        <fullName evidence="10">Non-canonical purine NTP pyrophosphatase</fullName>
    </alternativeName>
    <alternativeName>
        <fullName evidence="10">Non-standard purine NTP pyrophosphatase</fullName>
    </alternativeName>
    <alternativeName>
        <fullName evidence="10">Nucleoside-triphosphate diphosphatase</fullName>
    </alternativeName>
    <alternativeName>
        <fullName evidence="10">Nucleoside-triphosphate pyrophosphatase</fullName>
        <shortName evidence="10">NTPase</shortName>
    </alternativeName>
</protein>
<feature type="binding site" evidence="10">
    <location>
        <position position="72"/>
    </location>
    <ligand>
        <name>Mg(2+)</name>
        <dbReference type="ChEBI" id="CHEBI:18420"/>
    </ligand>
</feature>
<comment type="function">
    <text evidence="10">Pyrophosphatase that catalyzes the hydrolysis of nucleoside triphosphates to their monophosphate derivatives, with a high preference for the non-canonical purine nucleotides XTP (xanthosine triphosphate), dITP (deoxyinosine triphosphate) and ITP. Seems to function as a house-cleaning enzyme that removes non-canonical purine nucleotides from the nucleotide pool, thus preventing their incorporation into DNA/RNA and avoiding chromosomal lesions.</text>
</comment>
<reference evidence="12 13" key="1">
    <citation type="journal article" date="2013" name="BMC Genomics">
        <title>Genomes of "Spiribacter", a streamlined, successful halophilic bacterium.</title>
        <authorList>
            <person name="Lopez-Perez M."/>
            <person name="Ghai R."/>
            <person name="Leon M.J."/>
            <person name="Rodriguez-Olmos A."/>
            <person name="Copa-Patino J.L."/>
            <person name="Soliveri J."/>
            <person name="Sanchez-Porro C."/>
            <person name="Ventosa A."/>
            <person name="Rodriguez-Valera F."/>
        </authorList>
    </citation>
    <scope>NUCLEOTIDE SEQUENCE [LARGE SCALE GENOMIC DNA]</scope>
    <source>
        <strain evidence="12 13">UAH-SP71</strain>
    </source>
</reference>
<evidence type="ECO:0000256" key="5">
    <source>
        <dbReference type="ARBA" id="ARBA00022801"/>
    </source>
</evidence>
<dbReference type="InterPro" id="IPR020922">
    <property type="entry name" value="dITP/XTP_pyrophosphatase"/>
</dbReference>
<dbReference type="SUPFAM" id="SSF52972">
    <property type="entry name" value="ITPase-like"/>
    <property type="match status" value="1"/>
</dbReference>
<dbReference type="RefSeq" id="WP_023365335.1">
    <property type="nucleotide sequence ID" value="NC_022664.1"/>
</dbReference>
<keyword evidence="13" id="KW-1185">Reference proteome</keyword>